<accession>A0ABN8ZQK8</accession>
<proteinExistence type="predicted"/>
<dbReference type="Proteomes" id="UP001176941">
    <property type="component" value="Chromosome 5"/>
</dbReference>
<name>A0ABN8ZQK8_RANTA</name>
<keyword evidence="2" id="KW-1185">Reference proteome</keyword>
<evidence type="ECO:0000313" key="2">
    <source>
        <dbReference type="Proteomes" id="UP001176941"/>
    </source>
</evidence>
<evidence type="ECO:0000313" key="1">
    <source>
        <dbReference type="EMBL" id="CAI9175730.1"/>
    </source>
</evidence>
<gene>
    <name evidence="1" type="ORF">MRATA1EN1_LOCUS24692</name>
</gene>
<organism evidence="1 2">
    <name type="scientific">Rangifer tarandus platyrhynchus</name>
    <name type="common">Svalbard reindeer</name>
    <dbReference type="NCBI Taxonomy" id="3082113"/>
    <lineage>
        <taxon>Eukaryota</taxon>
        <taxon>Metazoa</taxon>
        <taxon>Chordata</taxon>
        <taxon>Craniata</taxon>
        <taxon>Vertebrata</taxon>
        <taxon>Euteleostomi</taxon>
        <taxon>Mammalia</taxon>
        <taxon>Eutheria</taxon>
        <taxon>Laurasiatheria</taxon>
        <taxon>Artiodactyla</taxon>
        <taxon>Ruminantia</taxon>
        <taxon>Pecora</taxon>
        <taxon>Cervidae</taxon>
        <taxon>Odocoileinae</taxon>
        <taxon>Rangifer</taxon>
    </lineage>
</organism>
<protein>
    <submittedName>
        <fullName evidence="1">Uncharacterized protein</fullName>
    </submittedName>
</protein>
<sequence length="199" mass="21669">MRFPHQLRVAAGQPVRPSTTTPVALLPAPRTAAGGRRPITLQLGLAIRQQRVQIGYCYQFRPPSFSLLPPFQLLSFRPMRRRFTDALPSLSTSPHLGEGRDVLTGQTVLGSPIPFTNHRGRCTPSGVSANYKAATAPSRAVSPATPGFTVLNSSSFFLRASDSDWSLLSLPNFSSSQPQNKANPPFPRSAVFGIFRPWA</sequence>
<reference evidence="1" key="1">
    <citation type="submission" date="2023-04" db="EMBL/GenBank/DDBJ databases">
        <authorList>
            <consortium name="ELIXIR-Norway"/>
        </authorList>
    </citation>
    <scope>NUCLEOTIDE SEQUENCE [LARGE SCALE GENOMIC DNA]</scope>
</reference>
<dbReference type="EMBL" id="OX459941">
    <property type="protein sequence ID" value="CAI9175730.1"/>
    <property type="molecule type" value="Genomic_DNA"/>
</dbReference>